<dbReference type="InterPro" id="IPR000644">
    <property type="entry name" value="CBS_dom"/>
</dbReference>
<dbReference type="Proteomes" id="UP000729701">
    <property type="component" value="Unassembled WGS sequence"/>
</dbReference>
<dbReference type="InterPro" id="IPR051257">
    <property type="entry name" value="Diverse_CBS-Domain"/>
</dbReference>
<sequence>MLTAADIMTKDVATIRGSATVVQAVTLMKARDWKALIVDRRHPQDAYGIITESDIVYKVIAHGKDPYSVRVYEIMTKPCVVVNPDLGVEYVARLFAQNNLQRAPVIQGKLLGIISISDIIAESKFVELPRTIVLEQELQDAIKKAHEACAKTSPYSEECAAAWDLVDELQSELAHYRVERVEKTAFEEFCDDFPEAMREESVNNWGSELINDF</sequence>
<dbReference type="Pfam" id="PF00571">
    <property type="entry name" value="CBS"/>
    <property type="match status" value="2"/>
</dbReference>
<dbReference type="PROSITE" id="PS51371">
    <property type="entry name" value="CBS"/>
    <property type="match status" value="2"/>
</dbReference>
<comment type="caution">
    <text evidence="4">The sequence shown here is derived from an EMBL/GenBank/DDBJ whole genome shotgun (WGS) entry which is preliminary data.</text>
</comment>
<dbReference type="SMART" id="SM01093">
    <property type="entry name" value="CP12"/>
    <property type="match status" value="1"/>
</dbReference>
<evidence type="ECO:0000313" key="4">
    <source>
        <dbReference type="EMBL" id="MBW4670027.1"/>
    </source>
</evidence>
<dbReference type="EMBL" id="JAHHGZ010000026">
    <property type="protein sequence ID" value="MBW4670027.1"/>
    <property type="molecule type" value="Genomic_DNA"/>
</dbReference>
<evidence type="ECO:0000256" key="2">
    <source>
        <dbReference type="PROSITE-ProRule" id="PRU00703"/>
    </source>
</evidence>
<dbReference type="PANTHER" id="PTHR43080">
    <property type="entry name" value="CBS DOMAIN-CONTAINING PROTEIN CBSX3, MITOCHONDRIAL"/>
    <property type="match status" value="1"/>
</dbReference>
<dbReference type="SUPFAM" id="SSF54631">
    <property type="entry name" value="CBS-domain pair"/>
    <property type="match status" value="1"/>
</dbReference>
<reference evidence="4" key="2">
    <citation type="journal article" date="2022" name="Microbiol. Resour. Announc.">
        <title>Metagenome Sequencing to Explore Phylogenomics of Terrestrial Cyanobacteria.</title>
        <authorList>
            <person name="Ward R.D."/>
            <person name="Stajich J.E."/>
            <person name="Johansen J.R."/>
            <person name="Huntemann M."/>
            <person name="Clum A."/>
            <person name="Foster B."/>
            <person name="Foster B."/>
            <person name="Roux S."/>
            <person name="Palaniappan K."/>
            <person name="Varghese N."/>
            <person name="Mukherjee S."/>
            <person name="Reddy T.B.K."/>
            <person name="Daum C."/>
            <person name="Copeland A."/>
            <person name="Chen I.A."/>
            <person name="Ivanova N.N."/>
            <person name="Kyrpides N.C."/>
            <person name="Shapiro N."/>
            <person name="Eloe-Fadrosh E.A."/>
            <person name="Pietrasiak N."/>
        </authorList>
    </citation>
    <scope>NUCLEOTIDE SEQUENCE</scope>
    <source>
        <strain evidence="4">GSE-NOS-MK-12-04C</strain>
    </source>
</reference>
<evidence type="ECO:0000256" key="1">
    <source>
        <dbReference type="ARBA" id="ARBA00023122"/>
    </source>
</evidence>
<evidence type="ECO:0000313" key="5">
    <source>
        <dbReference type="Proteomes" id="UP000729701"/>
    </source>
</evidence>
<dbReference type="AlphaFoldDB" id="A0A951QS55"/>
<organism evidence="4 5">
    <name type="scientific">Cyanomargarita calcarea GSE-NOS-MK-12-04C</name>
    <dbReference type="NCBI Taxonomy" id="2839659"/>
    <lineage>
        <taxon>Bacteria</taxon>
        <taxon>Bacillati</taxon>
        <taxon>Cyanobacteriota</taxon>
        <taxon>Cyanophyceae</taxon>
        <taxon>Nostocales</taxon>
        <taxon>Cyanomargaritaceae</taxon>
        <taxon>Cyanomargarita</taxon>
    </lineage>
</organism>
<dbReference type="CDD" id="cd04630">
    <property type="entry name" value="CBS_pair_bac"/>
    <property type="match status" value="1"/>
</dbReference>
<accession>A0A951QS55</accession>
<protein>
    <submittedName>
        <fullName evidence="4">CBS domain-containing protein</fullName>
    </submittedName>
</protein>
<dbReference type="PANTHER" id="PTHR43080:SF2">
    <property type="entry name" value="CBS DOMAIN-CONTAINING PROTEIN"/>
    <property type="match status" value="1"/>
</dbReference>
<feature type="domain" description="CBS" evidence="3">
    <location>
        <begin position="75"/>
        <end position="130"/>
    </location>
</feature>
<name>A0A951QS55_9CYAN</name>
<feature type="domain" description="CBS" evidence="3">
    <location>
        <begin position="8"/>
        <end position="66"/>
    </location>
</feature>
<dbReference type="Pfam" id="PF02672">
    <property type="entry name" value="CP12"/>
    <property type="match status" value="1"/>
</dbReference>
<dbReference type="SMART" id="SM00116">
    <property type="entry name" value="CBS"/>
    <property type="match status" value="2"/>
</dbReference>
<dbReference type="Gene3D" id="3.10.580.10">
    <property type="entry name" value="CBS-domain"/>
    <property type="match status" value="1"/>
</dbReference>
<dbReference type="InterPro" id="IPR003823">
    <property type="entry name" value="CP12_dom"/>
</dbReference>
<reference evidence="4" key="1">
    <citation type="submission" date="2021-05" db="EMBL/GenBank/DDBJ databases">
        <authorList>
            <person name="Pietrasiak N."/>
            <person name="Ward R."/>
            <person name="Stajich J.E."/>
            <person name="Kurbessoian T."/>
        </authorList>
    </citation>
    <scope>NUCLEOTIDE SEQUENCE</scope>
    <source>
        <strain evidence="4">GSE-NOS-MK-12-04C</strain>
    </source>
</reference>
<gene>
    <name evidence="4" type="ORF">KME60_22105</name>
</gene>
<keyword evidence="1 2" id="KW-0129">CBS domain</keyword>
<evidence type="ECO:0000259" key="3">
    <source>
        <dbReference type="PROSITE" id="PS51371"/>
    </source>
</evidence>
<dbReference type="InterPro" id="IPR046342">
    <property type="entry name" value="CBS_dom_sf"/>
</dbReference>
<proteinExistence type="predicted"/>